<dbReference type="InterPro" id="IPR027443">
    <property type="entry name" value="IPNS-like_sf"/>
</dbReference>
<evidence type="ECO:0000256" key="1">
    <source>
        <dbReference type="SAM" id="MobiDB-lite"/>
    </source>
</evidence>
<keyword evidence="2" id="KW-0812">Transmembrane</keyword>
<dbReference type="SUPFAM" id="SSF51197">
    <property type="entry name" value="Clavaminate synthase-like"/>
    <property type="match status" value="1"/>
</dbReference>
<name>A0A6P5G0A2_ANACO</name>
<feature type="region of interest" description="Disordered" evidence="1">
    <location>
        <begin position="117"/>
        <end position="137"/>
    </location>
</feature>
<feature type="region of interest" description="Disordered" evidence="1">
    <location>
        <begin position="1"/>
        <end position="39"/>
    </location>
</feature>
<evidence type="ECO:0000256" key="2">
    <source>
        <dbReference type="SAM" id="Phobius"/>
    </source>
</evidence>
<dbReference type="OrthoDB" id="1928184at2759"/>
<keyword evidence="2" id="KW-0472">Membrane</keyword>
<reference evidence="3" key="1">
    <citation type="journal article" date="2015" name="Nat. Genet.">
        <title>The pineapple genome and the evolution of CAM photosynthesis.</title>
        <authorList>
            <person name="Ming R."/>
            <person name="VanBuren R."/>
            <person name="Wai C.M."/>
            <person name="Tang H."/>
            <person name="Schatz M.C."/>
            <person name="Bowers J.E."/>
            <person name="Lyons E."/>
            <person name="Wang M.L."/>
            <person name="Chen J."/>
            <person name="Biggers E."/>
            <person name="Zhang J."/>
            <person name="Huang L."/>
            <person name="Zhang L."/>
            <person name="Miao W."/>
            <person name="Zhang J."/>
            <person name="Ye Z."/>
            <person name="Miao C."/>
            <person name="Lin Z."/>
            <person name="Wang H."/>
            <person name="Zhou H."/>
            <person name="Yim W.C."/>
            <person name="Priest H.D."/>
            <person name="Zheng C."/>
            <person name="Woodhouse M."/>
            <person name="Edger P.P."/>
            <person name="Guyot R."/>
            <person name="Guo H.B."/>
            <person name="Guo H."/>
            <person name="Zheng G."/>
            <person name="Singh R."/>
            <person name="Sharma A."/>
            <person name="Min X."/>
            <person name="Zheng Y."/>
            <person name="Lee H."/>
            <person name="Gurtowski J."/>
            <person name="Sedlazeck F.J."/>
            <person name="Harkess A."/>
            <person name="McKain M.R."/>
            <person name="Liao Z."/>
            <person name="Fang J."/>
            <person name="Liu J."/>
            <person name="Zhang X."/>
            <person name="Zhang Q."/>
            <person name="Hu W."/>
            <person name="Qin Y."/>
            <person name="Wang K."/>
            <person name="Chen L.Y."/>
            <person name="Shirley N."/>
            <person name="Lin Y.R."/>
            <person name="Liu L.Y."/>
            <person name="Hernandez A.G."/>
            <person name="Wright C.L."/>
            <person name="Bulone V."/>
            <person name="Tuskan G.A."/>
            <person name="Heath K."/>
            <person name="Zee F."/>
            <person name="Moore P.H."/>
            <person name="Sunkar R."/>
            <person name="Leebens-Mack J.H."/>
            <person name="Mockler T."/>
            <person name="Bennetzen J.L."/>
            <person name="Freeling M."/>
            <person name="Sankoff D."/>
            <person name="Paterson A.H."/>
            <person name="Zhu X."/>
            <person name="Yang X."/>
            <person name="Smith J.A."/>
            <person name="Cushman J.C."/>
            <person name="Paull R.E."/>
            <person name="Yu Q."/>
        </authorList>
    </citation>
    <scope>NUCLEOTIDE SEQUENCE [LARGE SCALE GENOMIC DNA]</scope>
    <source>
        <strain evidence="3">cv. F153</strain>
    </source>
</reference>
<dbReference type="GeneID" id="109719474"/>
<dbReference type="PANTHER" id="PTHR34945:SF8">
    <property type="entry name" value="DOWNSTREAM TARGET OF AGL15-4"/>
    <property type="match status" value="1"/>
</dbReference>
<gene>
    <name evidence="4" type="primary">LOC109719474</name>
</gene>
<keyword evidence="2" id="KW-1133">Transmembrane helix</keyword>
<proteinExistence type="predicted"/>
<dbReference type="Gene3D" id="2.60.120.330">
    <property type="entry name" value="B-lactam Antibiotic, Isopenicillin N Synthase, Chain"/>
    <property type="match status" value="1"/>
</dbReference>
<dbReference type="SMR" id="A0A6P5G0A2"/>
<dbReference type="AlphaFoldDB" id="A0A6P5G0A2"/>
<accession>A0A6P5G0A2</accession>
<feature type="compositionally biased region" description="Acidic residues" evidence="1">
    <location>
        <begin position="127"/>
        <end position="136"/>
    </location>
</feature>
<sequence>MAKSLWASTPPKLLEESRAPPPSPIAHAQPSDDDPYDDDEMARFLRSTRSVPKLTLPRTIPAEIDVRGLLDSGVGAGSATEKMKSAAAELGCFQILGHGVPPELVAAAAAAEAMVRGSPEEERRGEEEEEEEEEEIFWWSKGERRERSREETAGTWPGDSRSFYDQMDDLCELMKKIAIKIEETLEVASGEKCAGELVLQLHKHNKYKNGGSSSSSSNSRKQLKHEALKLVIKSLINSHALCLHVCQGASGFCMYTKRGWVNFCPSDKAIVVTIGDQIQARSNGLFRSASGKPIYDAEENLRPSISVTFIHSHPTANRASSPTLGVENTISLYHQLVVAVCLALLYSFISFLIG</sequence>
<evidence type="ECO:0000313" key="3">
    <source>
        <dbReference type="Proteomes" id="UP000515123"/>
    </source>
</evidence>
<dbReference type="RefSeq" id="XP_020101779.1">
    <property type="nucleotide sequence ID" value="XM_020246190.1"/>
</dbReference>
<feature type="transmembrane region" description="Helical" evidence="2">
    <location>
        <begin position="332"/>
        <end position="353"/>
    </location>
</feature>
<reference evidence="4" key="2">
    <citation type="submission" date="2025-08" db="UniProtKB">
        <authorList>
            <consortium name="RefSeq"/>
        </authorList>
    </citation>
    <scope>IDENTIFICATION</scope>
    <source>
        <tissue evidence="4">Leaf</tissue>
    </source>
</reference>
<evidence type="ECO:0000313" key="4">
    <source>
        <dbReference type="RefSeq" id="XP_020101779.1"/>
    </source>
</evidence>
<dbReference type="Proteomes" id="UP000515123">
    <property type="component" value="Linkage group 1"/>
</dbReference>
<protein>
    <submittedName>
        <fullName evidence="4">Flavonol synthase 3 isoform X1</fullName>
    </submittedName>
</protein>
<dbReference type="PANTHER" id="PTHR34945">
    <property type="entry name" value="2-OXOGLUTARATE (2OG) AND FE(II)-DEPENDENT OXYGENASE SUPERFAMILY PROTEIN"/>
    <property type="match status" value="1"/>
</dbReference>
<keyword evidence="3" id="KW-1185">Reference proteome</keyword>
<organism evidence="3 4">
    <name type="scientific">Ananas comosus</name>
    <name type="common">Pineapple</name>
    <name type="synonym">Ananas ananas</name>
    <dbReference type="NCBI Taxonomy" id="4615"/>
    <lineage>
        <taxon>Eukaryota</taxon>
        <taxon>Viridiplantae</taxon>
        <taxon>Streptophyta</taxon>
        <taxon>Embryophyta</taxon>
        <taxon>Tracheophyta</taxon>
        <taxon>Spermatophyta</taxon>
        <taxon>Magnoliopsida</taxon>
        <taxon>Liliopsida</taxon>
        <taxon>Poales</taxon>
        <taxon>Bromeliaceae</taxon>
        <taxon>Bromelioideae</taxon>
        <taxon>Ananas</taxon>
    </lineage>
</organism>